<feature type="signal peptide" evidence="7">
    <location>
        <begin position="1"/>
        <end position="24"/>
    </location>
</feature>
<keyword evidence="5" id="KW-1015">Disulfide bond</keyword>
<dbReference type="Gene3D" id="1.10.110.10">
    <property type="entry name" value="Plant lipid-transfer and hydrophobic proteins"/>
    <property type="match status" value="1"/>
</dbReference>
<comment type="similarity">
    <text evidence="2 6">Belongs to the plant LTP family.</text>
</comment>
<organism evidence="9 10">
    <name type="scientific">Malus baccata</name>
    <name type="common">Siberian crab apple</name>
    <name type="synonym">Pyrus baccata</name>
    <dbReference type="NCBI Taxonomy" id="106549"/>
    <lineage>
        <taxon>Eukaryota</taxon>
        <taxon>Viridiplantae</taxon>
        <taxon>Streptophyta</taxon>
        <taxon>Embryophyta</taxon>
        <taxon>Tracheophyta</taxon>
        <taxon>Spermatophyta</taxon>
        <taxon>Magnoliopsida</taxon>
        <taxon>eudicotyledons</taxon>
        <taxon>Gunneridae</taxon>
        <taxon>Pentapetalae</taxon>
        <taxon>rosids</taxon>
        <taxon>fabids</taxon>
        <taxon>Rosales</taxon>
        <taxon>Rosaceae</taxon>
        <taxon>Amygdaloideae</taxon>
        <taxon>Maleae</taxon>
        <taxon>Malus</taxon>
    </lineage>
</organism>
<protein>
    <recommendedName>
        <fullName evidence="6">Non-specific lipid-transfer protein</fullName>
    </recommendedName>
</protein>
<evidence type="ECO:0000313" key="9">
    <source>
        <dbReference type="EMBL" id="TQD75503.1"/>
    </source>
</evidence>
<dbReference type="SMART" id="SM00499">
    <property type="entry name" value="AAI"/>
    <property type="match status" value="1"/>
</dbReference>
<dbReference type="STRING" id="106549.A0A540KMQ8"/>
<keyword evidence="4 6" id="KW-0446">Lipid-binding</keyword>
<keyword evidence="3 6" id="KW-0813">Transport</keyword>
<dbReference type="InterPro" id="IPR016140">
    <property type="entry name" value="Bifunc_inhib/LTP/seed_store"/>
</dbReference>
<feature type="chain" id="PRO_5021727173" description="Non-specific lipid-transfer protein" evidence="7">
    <location>
        <begin position="25"/>
        <end position="117"/>
    </location>
</feature>
<evidence type="ECO:0000256" key="3">
    <source>
        <dbReference type="ARBA" id="ARBA00022448"/>
    </source>
</evidence>
<accession>A0A540KMQ8</accession>
<comment type="function">
    <text evidence="1 6">Plant non-specific lipid-transfer proteins transfer phospholipids as well as galactolipids across membranes. May play a role in wax or cutin deposition in the cell walls of expanding epidermal cells and certain secretory tissues.</text>
</comment>
<dbReference type="SUPFAM" id="SSF47699">
    <property type="entry name" value="Bifunctional inhibitor/lipid-transfer protein/seed storage 2S albumin"/>
    <property type="match status" value="1"/>
</dbReference>
<keyword evidence="10" id="KW-1185">Reference proteome</keyword>
<dbReference type="PROSITE" id="PS00597">
    <property type="entry name" value="PLANT_LTP"/>
    <property type="match status" value="1"/>
</dbReference>
<dbReference type="CDD" id="cd01960">
    <property type="entry name" value="nsLTP1"/>
    <property type="match status" value="1"/>
</dbReference>
<comment type="caution">
    <text evidence="9">The sequence shown here is derived from an EMBL/GenBank/DDBJ whole genome shotgun (WGS) entry which is preliminary data.</text>
</comment>
<evidence type="ECO:0000259" key="8">
    <source>
        <dbReference type="SMART" id="SM00499"/>
    </source>
</evidence>
<dbReference type="Proteomes" id="UP000315295">
    <property type="component" value="Unassembled WGS sequence"/>
</dbReference>
<name>A0A540KMQ8_MALBA</name>
<reference evidence="9 10" key="1">
    <citation type="journal article" date="2019" name="G3 (Bethesda)">
        <title>Sequencing of a Wild Apple (Malus baccata) Genome Unravels the Differences Between Cultivated and Wild Apple Species Regarding Disease Resistance and Cold Tolerance.</title>
        <authorList>
            <person name="Chen X."/>
        </authorList>
    </citation>
    <scope>NUCLEOTIDE SEQUENCE [LARGE SCALE GENOMIC DNA]</scope>
    <source>
        <strain evidence="10">cv. Shandingzi</strain>
        <tissue evidence="9">Leaves</tissue>
    </source>
</reference>
<dbReference type="InterPro" id="IPR000528">
    <property type="entry name" value="Plant_nsLTP"/>
</dbReference>
<sequence>MKGVVIAAVVVVLAMLVLVEPGHAMVTCQQAVSSVTPCLQYLTSGSGTPPVACCSGVSGLRQLTQTTEDRRTACQCLMDAANQNQDIKEAAAAGLPVACRVQINVPISRSVDCNNIE</sequence>
<dbReference type="InterPro" id="IPR036312">
    <property type="entry name" value="Bifun_inhib/LTP/seed_sf"/>
</dbReference>
<dbReference type="PANTHER" id="PTHR33076">
    <property type="entry name" value="NON-SPECIFIC LIPID-TRANSFER PROTEIN 2-RELATED"/>
    <property type="match status" value="1"/>
</dbReference>
<evidence type="ECO:0000313" key="10">
    <source>
        <dbReference type="Proteomes" id="UP000315295"/>
    </source>
</evidence>
<keyword evidence="7" id="KW-0732">Signal</keyword>
<feature type="domain" description="Bifunctional inhibitor/plant lipid transfer protein/seed storage helical" evidence="8">
    <location>
        <begin position="28"/>
        <end position="113"/>
    </location>
</feature>
<dbReference type="PRINTS" id="PR00382">
    <property type="entry name" value="LIPIDTRNSFER"/>
</dbReference>
<dbReference type="GO" id="GO:0008289">
    <property type="term" value="F:lipid binding"/>
    <property type="evidence" value="ECO:0007669"/>
    <property type="project" value="UniProtKB-KW"/>
</dbReference>
<evidence type="ECO:0000256" key="5">
    <source>
        <dbReference type="ARBA" id="ARBA00023157"/>
    </source>
</evidence>
<evidence type="ECO:0000256" key="2">
    <source>
        <dbReference type="ARBA" id="ARBA00009748"/>
    </source>
</evidence>
<dbReference type="GO" id="GO:0006869">
    <property type="term" value="P:lipid transport"/>
    <property type="evidence" value="ECO:0007669"/>
    <property type="project" value="InterPro"/>
</dbReference>
<evidence type="ECO:0000256" key="7">
    <source>
        <dbReference type="SAM" id="SignalP"/>
    </source>
</evidence>
<evidence type="ECO:0000256" key="1">
    <source>
        <dbReference type="ARBA" id="ARBA00003211"/>
    </source>
</evidence>
<proteinExistence type="inferred from homology"/>
<evidence type="ECO:0000256" key="4">
    <source>
        <dbReference type="ARBA" id="ARBA00023121"/>
    </source>
</evidence>
<gene>
    <name evidence="9" type="ORF">C1H46_038962</name>
</gene>
<evidence type="ECO:0000256" key="6">
    <source>
        <dbReference type="RuleBase" id="RU000628"/>
    </source>
</evidence>
<dbReference type="EMBL" id="VIEB01001094">
    <property type="protein sequence ID" value="TQD75503.1"/>
    <property type="molecule type" value="Genomic_DNA"/>
</dbReference>
<dbReference type="AlphaFoldDB" id="A0A540KMQ8"/>
<dbReference type="Pfam" id="PF00234">
    <property type="entry name" value="Tryp_alpha_amyl"/>
    <property type="match status" value="1"/>
</dbReference>